<proteinExistence type="predicted"/>
<dbReference type="EMBL" id="JACAZE010000010">
    <property type="protein sequence ID" value="KAF7305256.1"/>
    <property type="molecule type" value="Genomic_DNA"/>
</dbReference>
<protein>
    <recommendedName>
        <fullName evidence="4">GATA-type domain-containing protein</fullName>
    </recommendedName>
</protein>
<dbReference type="AlphaFoldDB" id="A0A8H6STL6"/>
<evidence type="ECO:0008006" key="4">
    <source>
        <dbReference type="Google" id="ProtNLM"/>
    </source>
</evidence>
<dbReference type="GO" id="GO:0006355">
    <property type="term" value="P:regulation of DNA-templated transcription"/>
    <property type="evidence" value="ECO:0007669"/>
    <property type="project" value="InterPro"/>
</dbReference>
<organism evidence="2 3">
    <name type="scientific">Mycena chlorophos</name>
    <name type="common">Agaric fungus</name>
    <name type="synonym">Agaricus chlorophos</name>
    <dbReference type="NCBI Taxonomy" id="658473"/>
    <lineage>
        <taxon>Eukaryota</taxon>
        <taxon>Fungi</taxon>
        <taxon>Dikarya</taxon>
        <taxon>Basidiomycota</taxon>
        <taxon>Agaricomycotina</taxon>
        <taxon>Agaricomycetes</taxon>
        <taxon>Agaricomycetidae</taxon>
        <taxon>Agaricales</taxon>
        <taxon>Marasmiineae</taxon>
        <taxon>Mycenaceae</taxon>
        <taxon>Mycena</taxon>
    </lineage>
</organism>
<feature type="region of interest" description="Disordered" evidence="1">
    <location>
        <begin position="146"/>
        <end position="210"/>
    </location>
</feature>
<dbReference type="Gene3D" id="3.30.50.10">
    <property type="entry name" value="Erythroid Transcription Factor GATA-1, subunit A"/>
    <property type="match status" value="1"/>
</dbReference>
<feature type="compositionally biased region" description="Basic and acidic residues" evidence="1">
    <location>
        <begin position="239"/>
        <end position="260"/>
    </location>
</feature>
<feature type="compositionally biased region" description="Basic and acidic residues" evidence="1">
    <location>
        <begin position="188"/>
        <end position="197"/>
    </location>
</feature>
<name>A0A8H6STL6_MYCCL</name>
<feature type="region of interest" description="Disordered" evidence="1">
    <location>
        <begin position="90"/>
        <end position="116"/>
    </location>
</feature>
<evidence type="ECO:0000313" key="2">
    <source>
        <dbReference type="EMBL" id="KAF7305256.1"/>
    </source>
</evidence>
<feature type="region of interest" description="Disordered" evidence="1">
    <location>
        <begin position="239"/>
        <end position="266"/>
    </location>
</feature>
<evidence type="ECO:0000313" key="3">
    <source>
        <dbReference type="Proteomes" id="UP000613580"/>
    </source>
</evidence>
<reference evidence="2" key="1">
    <citation type="submission" date="2020-05" db="EMBL/GenBank/DDBJ databases">
        <title>Mycena genomes resolve the evolution of fungal bioluminescence.</title>
        <authorList>
            <person name="Tsai I.J."/>
        </authorList>
    </citation>
    <scope>NUCLEOTIDE SEQUENCE</scope>
    <source>
        <strain evidence="2">110903Hualien_Pintung</strain>
    </source>
</reference>
<sequence length="266" mass="29899">MSSSSVYLCYCNQLGYLCPNCVQRQLQSPPLPHQQRYNQAPPLQAFPDSRGQQYNVYPPAQYQSLLPEPVQRNNTGRRRTYSVGQMQAPSSLSGAIAPPVPPIPQPHPRGGGNYDQYYSSSQRATYDQYGHMRPIITPAAHIPEYSYGGIAPEPGPSSSRSRRQRPLEDSPLGFEQETPSRGRHRERHHDTHGDHRRAASMHPAGSASGPACPVCDHVDPPEWRFGKVSQTMVCNACSKYEDRHKRLRSKAKEADRDRRMKAGARR</sequence>
<feature type="compositionally biased region" description="Pro residues" evidence="1">
    <location>
        <begin position="98"/>
        <end position="107"/>
    </location>
</feature>
<dbReference type="SUPFAM" id="SSF57716">
    <property type="entry name" value="Glucocorticoid receptor-like (DNA-binding domain)"/>
    <property type="match status" value="1"/>
</dbReference>
<comment type="caution">
    <text evidence="2">The sequence shown here is derived from an EMBL/GenBank/DDBJ whole genome shotgun (WGS) entry which is preliminary data.</text>
</comment>
<dbReference type="Proteomes" id="UP000613580">
    <property type="component" value="Unassembled WGS sequence"/>
</dbReference>
<keyword evidence="3" id="KW-1185">Reference proteome</keyword>
<dbReference type="InterPro" id="IPR013088">
    <property type="entry name" value="Znf_NHR/GATA"/>
</dbReference>
<gene>
    <name evidence="2" type="ORF">HMN09_00776500</name>
</gene>
<evidence type="ECO:0000256" key="1">
    <source>
        <dbReference type="SAM" id="MobiDB-lite"/>
    </source>
</evidence>
<dbReference type="GO" id="GO:0008270">
    <property type="term" value="F:zinc ion binding"/>
    <property type="evidence" value="ECO:0007669"/>
    <property type="project" value="InterPro"/>
</dbReference>
<accession>A0A8H6STL6</accession>